<protein>
    <submittedName>
        <fullName evidence="1">Uncharacterized protein</fullName>
    </submittedName>
</protein>
<dbReference type="EMBL" id="MK522038">
    <property type="protein sequence ID" value="QOR60408.1"/>
    <property type="molecule type" value="Genomic_DNA"/>
</dbReference>
<name>A0A7S6SXJ6_9PHYC</name>
<accession>A0A7S6SXJ6</accession>
<sequence>MSDSDYEDSIPPLSMYKFGKYEIDTDYRQELYEEYPFYTGEEIVGTYLGHNPYFPSQEEWFLNKYESDSECN</sequence>
<reference evidence="1" key="1">
    <citation type="submission" date="2019-02" db="EMBL/GenBank/DDBJ databases">
        <authorList>
            <person name="Bachy C."/>
            <person name="Yung C.-M."/>
            <person name="Roux S."/>
            <person name="Sullivan M.B."/>
            <person name="Worden A.Z."/>
        </authorList>
    </citation>
    <scope>NUCLEOTIDE SEQUENCE</scope>
    <source>
        <strain evidence="1">BII-V2</strain>
    </source>
</reference>
<evidence type="ECO:0000313" key="1">
    <source>
        <dbReference type="EMBL" id="QOR60408.1"/>
    </source>
</evidence>
<proteinExistence type="predicted"/>
<organism evidence="1">
    <name type="scientific">Bathycoccus sp. RCC716 virus 2</name>
    <dbReference type="NCBI Taxonomy" id="2530039"/>
    <lineage>
        <taxon>Viruses</taxon>
        <taxon>Varidnaviria</taxon>
        <taxon>Bamfordvirae</taxon>
        <taxon>Nucleocytoviricota</taxon>
        <taxon>Megaviricetes</taxon>
        <taxon>Algavirales</taxon>
        <taxon>Phycodnaviridae</taxon>
        <taxon>Prasinovirus</taxon>
    </lineage>
</organism>